<comment type="caution">
    <text evidence="2">The sequence shown here is derived from an EMBL/GenBank/DDBJ whole genome shotgun (WGS) entry which is preliminary data.</text>
</comment>
<name>A0AAN9X7L6_PSOTE</name>
<organism evidence="2 3">
    <name type="scientific">Psophocarpus tetragonolobus</name>
    <name type="common">Winged bean</name>
    <name type="synonym">Dolichos tetragonolobus</name>
    <dbReference type="NCBI Taxonomy" id="3891"/>
    <lineage>
        <taxon>Eukaryota</taxon>
        <taxon>Viridiplantae</taxon>
        <taxon>Streptophyta</taxon>
        <taxon>Embryophyta</taxon>
        <taxon>Tracheophyta</taxon>
        <taxon>Spermatophyta</taxon>
        <taxon>Magnoliopsida</taxon>
        <taxon>eudicotyledons</taxon>
        <taxon>Gunneridae</taxon>
        <taxon>Pentapetalae</taxon>
        <taxon>rosids</taxon>
        <taxon>fabids</taxon>
        <taxon>Fabales</taxon>
        <taxon>Fabaceae</taxon>
        <taxon>Papilionoideae</taxon>
        <taxon>50 kb inversion clade</taxon>
        <taxon>NPAAA clade</taxon>
        <taxon>indigoferoid/millettioid clade</taxon>
        <taxon>Phaseoleae</taxon>
        <taxon>Psophocarpus</taxon>
    </lineage>
</organism>
<reference evidence="2 3" key="1">
    <citation type="submission" date="2024-01" db="EMBL/GenBank/DDBJ databases">
        <title>The genomes of 5 underutilized Papilionoideae crops provide insights into root nodulation and disease resistanc.</title>
        <authorList>
            <person name="Jiang F."/>
        </authorList>
    </citation>
    <scope>NUCLEOTIDE SEQUENCE [LARGE SCALE GENOMIC DNA]</scope>
    <source>
        <strain evidence="2">DUOXIRENSHENG_FW03</strain>
        <tissue evidence="2">Leaves</tissue>
    </source>
</reference>
<evidence type="ECO:0000313" key="2">
    <source>
        <dbReference type="EMBL" id="KAK7385647.1"/>
    </source>
</evidence>
<dbReference type="Proteomes" id="UP001386955">
    <property type="component" value="Unassembled WGS sequence"/>
</dbReference>
<dbReference type="EMBL" id="JAYMYS010000008">
    <property type="protein sequence ID" value="KAK7385647.1"/>
    <property type="molecule type" value="Genomic_DNA"/>
</dbReference>
<accession>A0AAN9X7L6</accession>
<sequence length="155" mass="17727">MFPSHLPMHSMPTKKANFRKSNTPENPFKGIHEAPHAHKAQNPTKAKKTTRKGEHQAKPKTRRGTQLEASSNSEGGTFPEMAMKIVTQVRIFGFETHSGERERKGRVFAIYKGVPTKLDMAAEERESERRERVFDKKNRNRSIIRTFKSSPLVLT</sequence>
<evidence type="ECO:0000256" key="1">
    <source>
        <dbReference type="SAM" id="MobiDB-lite"/>
    </source>
</evidence>
<evidence type="ECO:0000313" key="3">
    <source>
        <dbReference type="Proteomes" id="UP001386955"/>
    </source>
</evidence>
<proteinExistence type="predicted"/>
<gene>
    <name evidence="2" type="ORF">VNO78_31405</name>
</gene>
<feature type="region of interest" description="Disordered" evidence="1">
    <location>
        <begin position="1"/>
        <end position="81"/>
    </location>
</feature>
<dbReference type="AlphaFoldDB" id="A0AAN9X7L6"/>
<keyword evidence="3" id="KW-1185">Reference proteome</keyword>
<protein>
    <submittedName>
        <fullName evidence="2">Uncharacterized protein</fullName>
    </submittedName>
</protein>